<reference evidence="4" key="2">
    <citation type="journal article" date="2021" name="PeerJ">
        <title>Extensive microbial diversity within the chicken gut microbiome revealed by metagenomics and culture.</title>
        <authorList>
            <person name="Gilroy R."/>
            <person name="Ravi A."/>
            <person name="Getino M."/>
            <person name="Pursley I."/>
            <person name="Horton D.L."/>
            <person name="Alikhan N.F."/>
            <person name="Baker D."/>
            <person name="Gharbi K."/>
            <person name="Hall N."/>
            <person name="Watson M."/>
            <person name="Adriaenssens E.M."/>
            <person name="Foster-Nyarko E."/>
            <person name="Jarju S."/>
            <person name="Secka A."/>
            <person name="Antonio M."/>
            <person name="Oren A."/>
            <person name="Chaudhuri R.R."/>
            <person name="La Ragione R."/>
            <person name="Hildebrand F."/>
            <person name="Pallen M.J."/>
        </authorList>
    </citation>
    <scope>NUCLEOTIDE SEQUENCE</scope>
    <source>
        <strain evidence="4">CHK186-9395</strain>
    </source>
</reference>
<reference evidence="4" key="1">
    <citation type="submission" date="2020-10" db="EMBL/GenBank/DDBJ databases">
        <authorList>
            <person name="Gilroy R."/>
        </authorList>
    </citation>
    <scope>NUCLEOTIDE SEQUENCE</scope>
    <source>
        <strain evidence="4">CHK186-9395</strain>
    </source>
</reference>
<dbReference type="SUPFAM" id="SSF53686">
    <property type="entry name" value="Tryptophan synthase beta subunit-like PLP-dependent enzymes"/>
    <property type="match status" value="1"/>
</dbReference>
<dbReference type="InterPro" id="IPR001926">
    <property type="entry name" value="TrpB-like_PALP"/>
</dbReference>
<organism evidence="4 5">
    <name type="scientific">Candidatus Caccopulliclostridium gallistercoris</name>
    <dbReference type="NCBI Taxonomy" id="2840719"/>
    <lineage>
        <taxon>Bacteria</taxon>
        <taxon>Bacillati</taxon>
        <taxon>Bacillota</taxon>
        <taxon>Clostridia</taxon>
        <taxon>Candidatus Caccopulliclostridium</taxon>
    </lineage>
</organism>
<protein>
    <submittedName>
        <fullName evidence="4">Cysteine synthase family protein</fullName>
    </submittedName>
</protein>
<evidence type="ECO:0000259" key="3">
    <source>
        <dbReference type="Pfam" id="PF00291"/>
    </source>
</evidence>
<evidence type="ECO:0000313" key="4">
    <source>
        <dbReference type="EMBL" id="HIV01134.1"/>
    </source>
</evidence>
<dbReference type="CDD" id="cd01561">
    <property type="entry name" value="CBS_like"/>
    <property type="match status" value="1"/>
</dbReference>
<dbReference type="Proteomes" id="UP000886861">
    <property type="component" value="Unassembled WGS sequence"/>
</dbReference>
<dbReference type="InterPro" id="IPR050214">
    <property type="entry name" value="Cys_Synth/Cystath_Beta-Synth"/>
</dbReference>
<feature type="domain" description="Tryptophan synthase beta chain-like PALP" evidence="3">
    <location>
        <begin position="7"/>
        <end position="268"/>
    </location>
</feature>
<name>A0A9D1SYD6_9FIRM</name>
<dbReference type="PANTHER" id="PTHR10314">
    <property type="entry name" value="CYSTATHIONINE BETA-SYNTHASE"/>
    <property type="match status" value="1"/>
</dbReference>
<dbReference type="EMBL" id="DVOJ01000004">
    <property type="protein sequence ID" value="HIV01134.1"/>
    <property type="molecule type" value="Genomic_DNA"/>
</dbReference>
<proteinExistence type="predicted"/>
<dbReference type="AlphaFoldDB" id="A0A9D1SYD6"/>
<comment type="cofactor">
    <cofactor evidence="1">
        <name>pyridoxal 5'-phosphate</name>
        <dbReference type="ChEBI" id="CHEBI:597326"/>
    </cofactor>
</comment>
<sequence length="311" mass="34400">MNKFEEVSKLIGNTPLLEITYKFENKIRKSFAKLEWYNLSGSIKDRPAFEILKRAYECGELKEGQTICETTSGNMGISISAIARFLNNPVVICMPKFMSEERKKLLKLYGAKLELTENFIEGFKKAEEYKSEGAYLTYQFENKNNVFAHYNSTAKEIYAKMKNVPCFVSGVGTGGTLMGVGSFLKEKCGAKVVAIDPKEASILTFGKSMGKHKIQGLSDEIIPKIYDKTLVDKIIQISSDDAVCMAKKLCTDLGLGVGISSGANFLGTVVAEDNAVTVFADDNKKYLSTDLSADIKSELVDKIKLIGYKII</sequence>
<keyword evidence="2" id="KW-0663">Pyridoxal phosphate</keyword>
<gene>
    <name evidence="4" type="ORF">IAA62_01065</name>
</gene>
<dbReference type="InterPro" id="IPR036052">
    <property type="entry name" value="TrpB-like_PALP_sf"/>
</dbReference>
<comment type="caution">
    <text evidence="4">The sequence shown here is derived from an EMBL/GenBank/DDBJ whole genome shotgun (WGS) entry which is preliminary data.</text>
</comment>
<dbReference type="GO" id="GO:1901605">
    <property type="term" value="P:alpha-amino acid metabolic process"/>
    <property type="evidence" value="ECO:0007669"/>
    <property type="project" value="UniProtKB-ARBA"/>
</dbReference>
<accession>A0A9D1SYD6</accession>
<evidence type="ECO:0000256" key="1">
    <source>
        <dbReference type="ARBA" id="ARBA00001933"/>
    </source>
</evidence>
<dbReference type="Gene3D" id="3.40.50.1100">
    <property type="match status" value="2"/>
</dbReference>
<dbReference type="Pfam" id="PF00291">
    <property type="entry name" value="PALP"/>
    <property type="match status" value="1"/>
</dbReference>
<evidence type="ECO:0000313" key="5">
    <source>
        <dbReference type="Proteomes" id="UP000886861"/>
    </source>
</evidence>
<evidence type="ECO:0000256" key="2">
    <source>
        <dbReference type="ARBA" id="ARBA00022898"/>
    </source>
</evidence>